<dbReference type="EMBL" id="JACIIX010000017">
    <property type="protein sequence ID" value="MBB6212121.1"/>
    <property type="molecule type" value="Genomic_DNA"/>
</dbReference>
<dbReference type="GO" id="GO:0016020">
    <property type="term" value="C:membrane"/>
    <property type="evidence" value="ECO:0007669"/>
    <property type="project" value="InterPro"/>
</dbReference>
<dbReference type="Pfam" id="PF25954">
    <property type="entry name" value="Beta-barrel_RND_2"/>
    <property type="match status" value="1"/>
</dbReference>
<dbReference type="Gene3D" id="2.40.30.170">
    <property type="match status" value="1"/>
</dbReference>
<keyword evidence="3" id="KW-0175">Coiled coil</keyword>
<dbReference type="InterPro" id="IPR058625">
    <property type="entry name" value="MdtA-like_BSH"/>
</dbReference>
<feature type="region of interest" description="Disordered" evidence="4">
    <location>
        <begin position="309"/>
        <end position="404"/>
    </location>
</feature>
<protein>
    <submittedName>
        <fullName evidence="7">HlyD family secretion protein</fullName>
    </submittedName>
</protein>
<dbReference type="RefSeq" id="WP_260402570.1">
    <property type="nucleotide sequence ID" value="NZ_JACIIX010000017.1"/>
</dbReference>
<evidence type="ECO:0000313" key="7">
    <source>
        <dbReference type="EMBL" id="MBB6212121.1"/>
    </source>
</evidence>
<sequence length="404" mass="41213">MCITAVIATDAATGSAAAPPPFETASVHTGPLTVRITATGTLQPTTSVDVGSELSGVVAAVLVQENDTVQPGQVLARLDTAKLEDAVLRSRAAVTVAEASVTEARATITEARATLGRLQQLFAATHGQTPSRGELDTAEATLQRAVAAEASARAQVIQAQASLKTDETNLRKAEIRAPMSGVILSRAVEPGMTLVTAMSTPVLFEMAEDLTRMDLEVNVDEADIAALRPGQPATFTVAAWPGRSFAATVRRVSLGSSTTDTVVTYKTVLTVANDDLALRPGMTATATITTAARDAAVLVPNAALRFSPASGAKAGAEPPRRGGLLASLLPRPPEAARRPRQTETTPSPAAGGAAGGSTVWVLTDGQPVPVRVSTGLTDGRMTEITGGGLSAGTDVITGQAAPAS</sequence>
<dbReference type="SUPFAM" id="SSF111369">
    <property type="entry name" value="HlyD-like secretion proteins"/>
    <property type="match status" value="1"/>
</dbReference>
<comment type="caution">
    <text evidence="7">The sequence shown here is derived from an EMBL/GenBank/DDBJ whole genome shotgun (WGS) entry which is preliminary data.</text>
</comment>
<dbReference type="AlphaFoldDB" id="A0A7W9ZIJ7"/>
<dbReference type="InterPro" id="IPR050465">
    <property type="entry name" value="UPF0194_transport"/>
</dbReference>
<dbReference type="Gene3D" id="2.40.420.20">
    <property type="match status" value="1"/>
</dbReference>
<dbReference type="Gene3D" id="2.40.50.100">
    <property type="match status" value="1"/>
</dbReference>
<organism evidence="7 8">
    <name type="scientific">Novispirillum itersonii</name>
    <name type="common">Aquaspirillum itersonii</name>
    <dbReference type="NCBI Taxonomy" id="189"/>
    <lineage>
        <taxon>Bacteria</taxon>
        <taxon>Pseudomonadati</taxon>
        <taxon>Pseudomonadota</taxon>
        <taxon>Alphaproteobacteria</taxon>
        <taxon>Rhodospirillales</taxon>
        <taxon>Novispirillaceae</taxon>
        <taxon>Novispirillum</taxon>
    </lineage>
</organism>
<feature type="domain" description="CusB-like beta-barrel" evidence="6">
    <location>
        <begin position="215"/>
        <end position="291"/>
    </location>
</feature>
<dbReference type="Gene3D" id="1.10.287.470">
    <property type="entry name" value="Helix hairpin bin"/>
    <property type="match status" value="1"/>
</dbReference>
<feature type="domain" description="Multidrug resistance protein MdtA-like barrel-sandwich hybrid" evidence="5">
    <location>
        <begin position="47"/>
        <end position="202"/>
    </location>
</feature>
<comment type="subcellular location">
    <subcellularLocation>
        <location evidence="1">Cell envelope</location>
    </subcellularLocation>
</comment>
<evidence type="ECO:0000259" key="5">
    <source>
        <dbReference type="Pfam" id="PF25917"/>
    </source>
</evidence>
<comment type="similarity">
    <text evidence="2">Belongs to the membrane fusion protein (MFP) (TC 8.A.1) family.</text>
</comment>
<dbReference type="GO" id="GO:0022857">
    <property type="term" value="F:transmembrane transporter activity"/>
    <property type="evidence" value="ECO:0007669"/>
    <property type="project" value="InterPro"/>
</dbReference>
<evidence type="ECO:0000313" key="8">
    <source>
        <dbReference type="Proteomes" id="UP000544872"/>
    </source>
</evidence>
<evidence type="ECO:0000256" key="1">
    <source>
        <dbReference type="ARBA" id="ARBA00004196"/>
    </source>
</evidence>
<dbReference type="GO" id="GO:0030313">
    <property type="term" value="C:cell envelope"/>
    <property type="evidence" value="ECO:0007669"/>
    <property type="project" value="UniProtKB-SubCell"/>
</dbReference>
<evidence type="ECO:0000256" key="4">
    <source>
        <dbReference type="SAM" id="MobiDB-lite"/>
    </source>
</evidence>
<dbReference type="PRINTS" id="PR01490">
    <property type="entry name" value="RTXTOXIND"/>
</dbReference>
<keyword evidence="8" id="KW-1185">Reference proteome</keyword>
<dbReference type="PANTHER" id="PTHR32347">
    <property type="entry name" value="EFFLUX SYSTEM COMPONENT YKNX-RELATED"/>
    <property type="match status" value="1"/>
</dbReference>
<dbReference type="PANTHER" id="PTHR32347:SF14">
    <property type="entry name" value="EFFLUX SYSTEM COMPONENT YKNX-RELATED"/>
    <property type="match status" value="1"/>
</dbReference>
<dbReference type="InterPro" id="IPR006143">
    <property type="entry name" value="RND_pump_MFP"/>
</dbReference>
<dbReference type="NCBIfam" id="TIGR01730">
    <property type="entry name" value="RND_mfp"/>
    <property type="match status" value="1"/>
</dbReference>
<evidence type="ECO:0000256" key="2">
    <source>
        <dbReference type="ARBA" id="ARBA00009477"/>
    </source>
</evidence>
<dbReference type="InterPro" id="IPR058792">
    <property type="entry name" value="Beta-barrel_RND_2"/>
</dbReference>
<reference evidence="7 8" key="1">
    <citation type="submission" date="2020-08" db="EMBL/GenBank/DDBJ databases">
        <title>Genomic Encyclopedia of Type Strains, Phase IV (KMG-IV): sequencing the most valuable type-strain genomes for metagenomic binning, comparative biology and taxonomic classification.</title>
        <authorList>
            <person name="Goeker M."/>
        </authorList>
    </citation>
    <scope>NUCLEOTIDE SEQUENCE [LARGE SCALE GENOMIC DNA]</scope>
    <source>
        <strain evidence="7 8">DSM 11590</strain>
    </source>
</reference>
<dbReference type="Proteomes" id="UP000544872">
    <property type="component" value="Unassembled WGS sequence"/>
</dbReference>
<name>A0A7W9ZIJ7_NOVIT</name>
<evidence type="ECO:0000256" key="3">
    <source>
        <dbReference type="ARBA" id="ARBA00023054"/>
    </source>
</evidence>
<evidence type="ECO:0000259" key="6">
    <source>
        <dbReference type="Pfam" id="PF25954"/>
    </source>
</evidence>
<accession>A0A7W9ZIJ7</accession>
<gene>
    <name evidence="7" type="ORF">FHS48_003569</name>
</gene>
<proteinExistence type="inferred from homology"/>
<dbReference type="Pfam" id="PF25917">
    <property type="entry name" value="BSH_RND"/>
    <property type="match status" value="1"/>
</dbReference>